<organism evidence="2 3">
    <name type="scientific">Pseudobacteriovorax antillogorgiicola</name>
    <dbReference type="NCBI Taxonomy" id="1513793"/>
    <lineage>
        <taxon>Bacteria</taxon>
        <taxon>Pseudomonadati</taxon>
        <taxon>Bdellovibrionota</taxon>
        <taxon>Oligoflexia</taxon>
        <taxon>Oligoflexales</taxon>
        <taxon>Pseudobacteriovoracaceae</taxon>
        <taxon>Pseudobacteriovorax</taxon>
    </lineage>
</organism>
<dbReference type="AlphaFoldDB" id="A0A1Y6BIT8"/>
<protein>
    <recommendedName>
        <fullName evidence="4">Lipoprotein</fullName>
    </recommendedName>
</protein>
<dbReference type="Proteomes" id="UP000192907">
    <property type="component" value="Unassembled WGS sequence"/>
</dbReference>
<name>A0A1Y6BIT8_9BACT</name>
<dbReference type="EMBL" id="FWZT01000004">
    <property type="protein sequence ID" value="SMF05290.1"/>
    <property type="molecule type" value="Genomic_DNA"/>
</dbReference>
<keyword evidence="1" id="KW-0732">Signal</keyword>
<evidence type="ECO:0000313" key="2">
    <source>
        <dbReference type="EMBL" id="SMF05290.1"/>
    </source>
</evidence>
<feature type="signal peptide" evidence="1">
    <location>
        <begin position="1"/>
        <end position="21"/>
    </location>
</feature>
<dbReference type="RefSeq" id="WP_132316945.1">
    <property type="nucleotide sequence ID" value="NZ_FWZT01000004.1"/>
</dbReference>
<evidence type="ECO:0000313" key="3">
    <source>
        <dbReference type="Proteomes" id="UP000192907"/>
    </source>
</evidence>
<gene>
    <name evidence="2" type="ORF">SAMN06296036_10459</name>
</gene>
<reference evidence="3" key="1">
    <citation type="submission" date="2017-04" db="EMBL/GenBank/DDBJ databases">
        <authorList>
            <person name="Varghese N."/>
            <person name="Submissions S."/>
        </authorList>
    </citation>
    <scope>NUCLEOTIDE SEQUENCE [LARGE SCALE GENOMIC DNA]</scope>
    <source>
        <strain evidence="3">RKEM611</strain>
    </source>
</reference>
<accession>A0A1Y6BIT8</accession>
<feature type="chain" id="PRO_5012238341" description="Lipoprotein" evidence="1">
    <location>
        <begin position="22"/>
        <end position="96"/>
    </location>
</feature>
<evidence type="ECO:0008006" key="4">
    <source>
        <dbReference type="Google" id="ProtNLM"/>
    </source>
</evidence>
<keyword evidence="3" id="KW-1185">Reference proteome</keyword>
<proteinExistence type="predicted"/>
<sequence>MKRIFFAILMSLSMTSCVHIAGVSASNVTADKGRQVMASTSGMGFLSLTTPNAKSLEASAIAQLKQKGATKNVTTRLEMRNFIIVQMYSVTATGEK</sequence>
<evidence type="ECO:0000256" key="1">
    <source>
        <dbReference type="SAM" id="SignalP"/>
    </source>
</evidence>
<dbReference type="PROSITE" id="PS51257">
    <property type="entry name" value="PROKAR_LIPOPROTEIN"/>
    <property type="match status" value="1"/>
</dbReference>